<gene>
    <name evidence="3" type="ORF">CYMTET_26450</name>
</gene>
<keyword evidence="1" id="KW-0175">Coiled coil</keyword>
<feature type="compositionally biased region" description="Gly residues" evidence="2">
    <location>
        <begin position="404"/>
        <end position="419"/>
    </location>
</feature>
<evidence type="ECO:0000256" key="2">
    <source>
        <dbReference type="SAM" id="MobiDB-lite"/>
    </source>
</evidence>
<feature type="compositionally biased region" description="Polar residues" evidence="2">
    <location>
        <begin position="375"/>
        <end position="384"/>
    </location>
</feature>
<dbReference type="Proteomes" id="UP001190700">
    <property type="component" value="Unassembled WGS sequence"/>
</dbReference>
<feature type="region of interest" description="Disordered" evidence="2">
    <location>
        <begin position="866"/>
        <end position="889"/>
    </location>
</feature>
<comment type="caution">
    <text evidence="3">The sequence shown here is derived from an EMBL/GenBank/DDBJ whole genome shotgun (WGS) entry which is preliminary data.</text>
</comment>
<name>A0AAE0KY16_9CHLO</name>
<protein>
    <submittedName>
        <fullName evidence="3">Uncharacterized protein</fullName>
    </submittedName>
</protein>
<feature type="region of interest" description="Disordered" evidence="2">
    <location>
        <begin position="375"/>
        <end position="423"/>
    </location>
</feature>
<feature type="region of interest" description="Disordered" evidence="2">
    <location>
        <begin position="972"/>
        <end position="997"/>
    </location>
</feature>
<sequence length="1057" mass="112062">MLWDGAAHAGRKLTWALRLQADAAREELGDKISVLREEMLAGKASPGKRPKAAAERPMSSRPQQPAPASTEAEEGDDDPSGVSRYGSMEVLSISHPHGAALAEVVKGANASGLDPRRPLDSAGAASKASAKSAWGSGKEPSPPADKVADEAAPACSPRPPLEPVPPAVSVEKPPPRRRRHQDAAAEQEADDAINSLLGSSTTSRAPPPPPPQAERKVAEDAAGARVSASQREQAPGTRVGEADARGTVTSSGNDGGDYSAFLTASPPLPTTTRGSVPEECDTRASTTTSAADPGQASQANALDIGGDAVGPSPNDSAPRGAPVACATKKEVDESRAKIRRELQAVMEDAKARGDMQAYKQALSVMNQMMGGVSETEANSFGQQGQHEEEEVLQGDSGRVNVPGAGAGSTRGDPGGGGGQAEVPDGAKAAFLLEMRQTAEAAAQSAARAQSKRFLDASQARRPPRRPPRRPLLAHASIEQEARLSTLMRSDQVVHEETEEVARLRAEAARLQLECEDRRQELERLEVADRAAGYEFEFVDGKYIQRPPKHGKMAGHKGQSDVAGGYAKHLMSGDHAKVQMQAKLKEREKQEQAAILEEKRQQDARRERELQEVKRHIFRDLHGLVVAAARHGGDMHTYRKAVASADALLGGPAGTRPLHSRTMRGQCRRKEALQNRAQREMSRNAGLLACARAAAGAQHPLKPASALHLRPMPPGAADRLDVEVSPSGKACPLWRQLARLAQHLGATWKPEAGRIWNCDHPMLATAGVRNKGPLQLVLLEDSDSCASVDGAVLATLHAAATARASAPARSTDQYFIVAPFIRPELRGKLCGQRALHVFVYVLEAGALVEYTSLNGVVRRNVLARAAGSEAPRTTLQREADVGEGSGSMEEMMSQMKGELAAMASAAARFGSPAKSEEAHFMLNKLAGHTDYQASKAALREELLEVVAKQARGNSAISSDAIRVLNSMLADVSRPATRAGPPGHSAMNFPQQEAEHSAEDALRLEKAKLRAELEQMAAAAATYSNGGHVDEAMSVLNNLLGEEASGRSSAPSPGDSIWS</sequence>
<feature type="coiled-coil region" evidence="1">
    <location>
        <begin position="493"/>
        <end position="527"/>
    </location>
</feature>
<feature type="region of interest" description="Disordered" evidence="2">
    <location>
        <begin position="441"/>
        <end position="474"/>
    </location>
</feature>
<proteinExistence type="predicted"/>
<dbReference type="EMBL" id="LGRX02014327">
    <property type="protein sequence ID" value="KAK3264842.1"/>
    <property type="molecule type" value="Genomic_DNA"/>
</dbReference>
<dbReference type="AlphaFoldDB" id="A0AAE0KY16"/>
<evidence type="ECO:0000313" key="3">
    <source>
        <dbReference type="EMBL" id="KAK3264842.1"/>
    </source>
</evidence>
<organism evidence="3 4">
    <name type="scientific">Cymbomonas tetramitiformis</name>
    <dbReference type="NCBI Taxonomy" id="36881"/>
    <lineage>
        <taxon>Eukaryota</taxon>
        <taxon>Viridiplantae</taxon>
        <taxon>Chlorophyta</taxon>
        <taxon>Pyramimonadophyceae</taxon>
        <taxon>Pyramimonadales</taxon>
        <taxon>Pyramimonadaceae</taxon>
        <taxon>Cymbomonas</taxon>
    </lineage>
</organism>
<feature type="region of interest" description="Disordered" evidence="2">
    <location>
        <begin position="110"/>
        <end position="334"/>
    </location>
</feature>
<feature type="region of interest" description="Disordered" evidence="2">
    <location>
        <begin position="39"/>
        <end position="90"/>
    </location>
</feature>
<evidence type="ECO:0000313" key="4">
    <source>
        <dbReference type="Proteomes" id="UP001190700"/>
    </source>
</evidence>
<feature type="compositionally biased region" description="Low complexity" evidence="2">
    <location>
        <begin position="121"/>
        <end position="138"/>
    </location>
</feature>
<evidence type="ECO:0000256" key="1">
    <source>
        <dbReference type="SAM" id="Coils"/>
    </source>
</evidence>
<keyword evidence="4" id="KW-1185">Reference proteome</keyword>
<feature type="compositionally biased region" description="Pro residues" evidence="2">
    <location>
        <begin position="156"/>
        <end position="166"/>
    </location>
</feature>
<feature type="coiled-coil region" evidence="1">
    <location>
        <begin position="581"/>
        <end position="615"/>
    </location>
</feature>
<reference evidence="3 4" key="1">
    <citation type="journal article" date="2015" name="Genome Biol. Evol.">
        <title>Comparative Genomics of a Bacterivorous Green Alga Reveals Evolutionary Causalities and Consequences of Phago-Mixotrophic Mode of Nutrition.</title>
        <authorList>
            <person name="Burns J.A."/>
            <person name="Paasch A."/>
            <person name="Narechania A."/>
            <person name="Kim E."/>
        </authorList>
    </citation>
    <scope>NUCLEOTIDE SEQUENCE [LARGE SCALE GENOMIC DNA]</scope>
    <source>
        <strain evidence="3 4">PLY_AMNH</strain>
    </source>
</reference>
<accession>A0AAE0KY16</accession>